<dbReference type="SUPFAM" id="SSF52540">
    <property type="entry name" value="P-loop containing nucleoside triphosphate hydrolases"/>
    <property type="match status" value="1"/>
</dbReference>
<evidence type="ECO:0000256" key="2">
    <source>
        <dbReference type="ARBA" id="ARBA00009579"/>
    </source>
</evidence>
<comment type="subunit">
    <text evidence="13 15">Homohexamer. Organized in a ring with a central cavity.</text>
</comment>
<evidence type="ECO:0000256" key="6">
    <source>
        <dbReference type="ARBA" id="ARBA00022692"/>
    </source>
</evidence>
<dbReference type="Pfam" id="PF20436">
    <property type="entry name" value="LonB_AAA-LID"/>
    <property type="match status" value="1"/>
</dbReference>
<dbReference type="SUPFAM" id="SSF54211">
    <property type="entry name" value="Ribosomal protein S5 domain 2-like"/>
    <property type="match status" value="1"/>
</dbReference>
<evidence type="ECO:0000256" key="12">
    <source>
        <dbReference type="ARBA" id="ARBA00023136"/>
    </source>
</evidence>
<evidence type="ECO:0000256" key="9">
    <source>
        <dbReference type="ARBA" id="ARBA00022825"/>
    </source>
</evidence>
<dbReference type="Pfam" id="PF01078">
    <property type="entry name" value="Mg_chelatase"/>
    <property type="match status" value="1"/>
</dbReference>
<evidence type="ECO:0000313" key="18">
    <source>
        <dbReference type="Proteomes" id="UP001206983"/>
    </source>
</evidence>
<keyword evidence="6 15" id="KW-0812">Transmembrane</keyword>
<dbReference type="Proteomes" id="UP001206983">
    <property type="component" value="Unassembled WGS sequence"/>
</dbReference>
<evidence type="ECO:0000313" key="17">
    <source>
        <dbReference type="EMBL" id="MCQ6962272.1"/>
    </source>
</evidence>
<keyword evidence="11 15" id="KW-1133">Transmembrane helix</keyword>
<dbReference type="NCBIfam" id="TIGR00764">
    <property type="entry name" value="lon_rel"/>
    <property type="match status" value="1"/>
</dbReference>
<gene>
    <name evidence="17" type="ORF">PV02_03905</name>
</gene>
<dbReference type="Gene3D" id="1.10.8.60">
    <property type="match status" value="1"/>
</dbReference>
<dbReference type="GO" id="GO:0004252">
    <property type="term" value="F:serine-type endopeptidase activity"/>
    <property type="evidence" value="ECO:0007669"/>
    <property type="project" value="UniProtKB-UniRule"/>
</dbReference>
<reference evidence="17 18" key="1">
    <citation type="journal article" date="2011" name="Appl. Environ. Microbiol.">
        <title>Methanogenic archaea isolated from Taiwan's Chelungpu fault.</title>
        <authorList>
            <person name="Wu S.Y."/>
            <person name="Lai M.C."/>
        </authorList>
    </citation>
    <scope>NUCLEOTIDE SEQUENCE [LARGE SCALE GENOMIC DNA]</scope>
    <source>
        <strain evidence="17 18">St545Mb</strain>
    </source>
</reference>
<feature type="active site" evidence="14">
    <location>
        <position position="512"/>
    </location>
</feature>
<dbReference type="EMBL" id="JTEO01000002">
    <property type="protein sequence ID" value="MCQ6962272.1"/>
    <property type="molecule type" value="Genomic_DNA"/>
</dbReference>
<dbReference type="InterPro" id="IPR020568">
    <property type="entry name" value="Ribosomal_Su5_D2-typ_SF"/>
</dbReference>
<evidence type="ECO:0000256" key="8">
    <source>
        <dbReference type="ARBA" id="ARBA00022801"/>
    </source>
</evidence>
<dbReference type="InterPro" id="IPR004663">
    <property type="entry name" value="Lon_arc"/>
</dbReference>
<dbReference type="GO" id="GO:0004176">
    <property type="term" value="F:ATP-dependent peptidase activity"/>
    <property type="evidence" value="ECO:0007669"/>
    <property type="project" value="UniProtKB-UniRule"/>
</dbReference>
<feature type="active site" evidence="14">
    <location>
        <position position="555"/>
    </location>
</feature>
<dbReference type="EC" id="3.4.21.-" evidence="15"/>
<evidence type="ECO:0000256" key="1">
    <source>
        <dbReference type="ARBA" id="ARBA00004651"/>
    </source>
</evidence>
<dbReference type="GO" id="GO:0030163">
    <property type="term" value="P:protein catabolic process"/>
    <property type="evidence" value="ECO:0007669"/>
    <property type="project" value="UniProtKB-UniRule"/>
</dbReference>
<comment type="subcellular location">
    <subcellularLocation>
        <location evidence="1 15">Cell membrane</location>
        <topology evidence="1 15">Multi-pass membrane protein</topology>
    </subcellularLocation>
</comment>
<evidence type="ECO:0000256" key="4">
    <source>
        <dbReference type="ARBA" id="ARBA00022475"/>
    </source>
</evidence>
<dbReference type="SMART" id="SM00382">
    <property type="entry name" value="AAA"/>
    <property type="match status" value="1"/>
</dbReference>
<dbReference type="InterPro" id="IPR014721">
    <property type="entry name" value="Ribsml_uS5_D2-typ_fold_subgr"/>
</dbReference>
<keyword evidence="10 15" id="KW-0067">ATP-binding</keyword>
<evidence type="ECO:0000256" key="15">
    <source>
        <dbReference type="RuleBase" id="RU369001"/>
    </source>
</evidence>
<comment type="similarity">
    <text evidence="2 15">Belongs to the peptidase S16 family. Archaeal LonB subfamily.</text>
</comment>
<dbReference type="Pfam" id="PF00158">
    <property type="entry name" value="Sigma54_activat"/>
    <property type="match status" value="1"/>
</dbReference>
<evidence type="ECO:0000256" key="3">
    <source>
        <dbReference type="ARBA" id="ARBA00022016"/>
    </source>
</evidence>
<keyword evidence="18" id="KW-1185">Reference proteome</keyword>
<dbReference type="Gene3D" id="3.40.50.300">
    <property type="entry name" value="P-loop containing nucleotide triphosphate hydrolases"/>
    <property type="match status" value="1"/>
</dbReference>
<evidence type="ECO:0000256" key="13">
    <source>
        <dbReference type="ARBA" id="ARBA00026070"/>
    </source>
</evidence>
<name>A0AAE3KWN6_9EURY</name>
<organism evidence="17 18">
    <name type="scientific">Methanolobus chelungpuianus</name>
    <dbReference type="NCBI Taxonomy" id="502115"/>
    <lineage>
        <taxon>Archaea</taxon>
        <taxon>Methanobacteriati</taxon>
        <taxon>Methanobacteriota</taxon>
        <taxon>Stenosarchaea group</taxon>
        <taxon>Methanomicrobia</taxon>
        <taxon>Methanosarcinales</taxon>
        <taxon>Methanosarcinaceae</taxon>
        <taxon>Methanolobus</taxon>
    </lineage>
</organism>
<dbReference type="GO" id="GO:0006508">
    <property type="term" value="P:proteolysis"/>
    <property type="evidence" value="ECO:0007669"/>
    <property type="project" value="UniProtKB-KW"/>
</dbReference>
<keyword evidence="9 14" id="KW-0720">Serine protease</keyword>
<evidence type="ECO:0000256" key="11">
    <source>
        <dbReference type="ARBA" id="ARBA00022989"/>
    </source>
</evidence>
<dbReference type="InterPro" id="IPR002078">
    <property type="entry name" value="Sigma_54_int"/>
</dbReference>
<comment type="caution">
    <text evidence="15">Lacks conserved residue(s) required for the propagation of feature annotation.</text>
</comment>
<dbReference type="InterPro" id="IPR008269">
    <property type="entry name" value="Lon_proteolytic"/>
</dbReference>
<dbReference type="InterPro" id="IPR000523">
    <property type="entry name" value="Mg_chelatse_chII-like_cat_dom"/>
</dbReference>
<keyword evidence="12 15" id="KW-0472">Membrane</keyword>
<dbReference type="GO" id="GO:0005886">
    <property type="term" value="C:plasma membrane"/>
    <property type="evidence" value="ECO:0007669"/>
    <property type="project" value="UniProtKB-SubCell"/>
</dbReference>
<keyword evidence="7 15" id="KW-0547">Nucleotide-binding</keyword>
<dbReference type="InterPro" id="IPR027417">
    <property type="entry name" value="P-loop_NTPase"/>
</dbReference>
<keyword evidence="5 14" id="KW-0645">Protease</keyword>
<dbReference type="PANTHER" id="PTHR10046">
    <property type="entry name" value="ATP DEPENDENT LON PROTEASE FAMILY MEMBER"/>
    <property type="match status" value="1"/>
</dbReference>
<protein>
    <recommendedName>
        <fullName evidence="3 15">Archaeal Lon protease</fullName>
        <ecNumber evidence="15">3.4.21.-</ecNumber>
    </recommendedName>
    <alternativeName>
        <fullName evidence="15">ATP-dependent protease La homolog</fullName>
    </alternativeName>
</protein>
<comment type="function">
    <text evidence="15">ATP-dependent serine protease that mediates the selective degradation of mutant and abnormal proteins as well as certain short-lived regulatory proteins. Degrades polypeptides processively.</text>
</comment>
<dbReference type="Pfam" id="PF05362">
    <property type="entry name" value="Lon_C"/>
    <property type="match status" value="1"/>
</dbReference>
<keyword evidence="4 15" id="KW-1003">Cell membrane</keyword>
<dbReference type="PROSITE" id="PS51786">
    <property type="entry name" value="LON_PROTEOLYTIC"/>
    <property type="match status" value="1"/>
</dbReference>
<sequence>MENEITVSGDEKELYGDTFDTTDSIDVPKLLIDQIIGQEHAVEVVKKAASQRRHVMMIGSPGTGKSLLAKAMAELLPKEELQDILAYPNPEDNNNPKIRSVPAGKGREIVMAHKMEAQKKVQSRNMLMMILVFGIIIYSFYVGQLLWGIIAAIMILLLTRQFLPKDDLMIPKMIVSNYQKEHASFIDATGTHAGALLGDVRHDPFQSGGLETPAHDRVESGDIHKGHKGVLFIDEINTLSIESQQSLLTALQEKEYPITGQSERSSGALVKTEPVPCDFIMVAAGNLDAMEKMHPALRSRIKGYGYELFMRESMEDTPENRKNLVRFVAQEVMRDGHIPPFDKSAVDEVIREAQRRAGRKGHLTLKLRDLGGLVRVAGDIAHSEGVPVATAKHVLAAKKMARSIEQQLADSYLERKKDYQLFKKKGGAIGRVNGLAVLGGDSGIVLPIIAEVTPSQSSSEGRVIATGMLKDIAKEAVQNVSAVIKNITGKNVINHDIHIQFIGTYEGVEGDSASISIATAVISALEGIPIDQSVAMTGSLSVRGDVLPIGGVTYKIEAAAQAGIKKVIIPKSNEDDVLIEEAYRDRIQIVPVTSIIEVIEHSLVGPEKNRIMEKLQSITNFKFNLDMPDVVPA</sequence>
<dbReference type="AlphaFoldDB" id="A0AAE3KWN6"/>
<dbReference type="RefSeq" id="WP_256622057.1">
    <property type="nucleotide sequence ID" value="NZ_JTEO01000002.1"/>
</dbReference>
<keyword evidence="8 14" id="KW-0378">Hydrolase</keyword>
<dbReference type="InterPro" id="IPR027065">
    <property type="entry name" value="Lon_Prtase"/>
</dbReference>
<comment type="caution">
    <text evidence="17">The sequence shown here is derived from an EMBL/GenBank/DDBJ whole genome shotgun (WGS) entry which is preliminary data.</text>
</comment>
<dbReference type="InterPro" id="IPR003593">
    <property type="entry name" value="AAA+_ATPase"/>
</dbReference>
<evidence type="ECO:0000259" key="16">
    <source>
        <dbReference type="PROSITE" id="PS51786"/>
    </source>
</evidence>
<dbReference type="GO" id="GO:0006355">
    <property type="term" value="P:regulation of DNA-templated transcription"/>
    <property type="evidence" value="ECO:0007669"/>
    <property type="project" value="InterPro"/>
</dbReference>
<feature type="domain" description="Lon proteolytic" evidence="16">
    <location>
        <begin position="426"/>
        <end position="605"/>
    </location>
</feature>
<dbReference type="InterPro" id="IPR046843">
    <property type="entry name" value="LonB_AAA-LID"/>
</dbReference>
<dbReference type="CDD" id="cd00009">
    <property type="entry name" value="AAA"/>
    <property type="match status" value="1"/>
</dbReference>
<dbReference type="PRINTS" id="PR00830">
    <property type="entry name" value="ENDOLAPTASE"/>
</dbReference>
<evidence type="ECO:0000256" key="5">
    <source>
        <dbReference type="ARBA" id="ARBA00022670"/>
    </source>
</evidence>
<evidence type="ECO:0000256" key="10">
    <source>
        <dbReference type="ARBA" id="ARBA00022840"/>
    </source>
</evidence>
<proteinExistence type="inferred from homology"/>
<dbReference type="Gene3D" id="3.30.230.10">
    <property type="match status" value="1"/>
</dbReference>
<evidence type="ECO:0000256" key="7">
    <source>
        <dbReference type="ARBA" id="ARBA00022741"/>
    </source>
</evidence>
<feature type="transmembrane region" description="Helical" evidence="15">
    <location>
        <begin position="124"/>
        <end position="141"/>
    </location>
</feature>
<evidence type="ECO:0000256" key="14">
    <source>
        <dbReference type="PROSITE-ProRule" id="PRU01122"/>
    </source>
</evidence>
<dbReference type="GO" id="GO:0005524">
    <property type="term" value="F:ATP binding"/>
    <property type="evidence" value="ECO:0007669"/>
    <property type="project" value="UniProtKB-UniRule"/>
</dbReference>
<accession>A0AAE3KWN6</accession>